<evidence type="ECO:0000256" key="1">
    <source>
        <dbReference type="SAM" id="MobiDB-lite"/>
    </source>
</evidence>
<accession>A0A7S4NTQ9</accession>
<organism evidence="2">
    <name type="scientific">Guillardia theta</name>
    <name type="common">Cryptophyte</name>
    <name type="synonym">Cryptomonas phi</name>
    <dbReference type="NCBI Taxonomy" id="55529"/>
    <lineage>
        <taxon>Eukaryota</taxon>
        <taxon>Cryptophyceae</taxon>
        <taxon>Pyrenomonadales</taxon>
        <taxon>Geminigeraceae</taxon>
        <taxon>Guillardia</taxon>
    </lineage>
</organism>
<protein>
    <submittedName>
        <fullName evidence="2">Uncharacterized protein</fullName>
    </submittedName>
</protein>
<dbReference type="EMBL" id="HBKN01024482">
    <property type="protein sequence ID" value="CAE2306878.1"/>
    <property type="molecule type" value="Transcribed_RNA"/>
</dbReference>
<sequence>MAARHGAGEEENVLPTFHVAIAGWDPLSKSGRGIERALEEAQERMSGANSRQRAMEESERRWKQLHRSMYDPSVAVPGAAKPAQHRETSTLAQGAAGADLEQGEAARRFPDRGVSPPEEEDDADVGTGAFITDLPDMDGAVNQSSDSRGSVWRTNFFVLGFMTEVLRNLEREVKLRREKRSHWWDMRKEETEKKSRERTERWDRVRRIASGELQPRKELLITPRIQALFSSRYKVT</sequence>
<gene>
    <name evidence="2" type="ORF">GTHE00462_LOCUS19114</name>
</gene>
<reference evidence="2" key="1">
    <citation type="submission" date="2021-01" db="EMBL/GenBank/DDBJ databases">
        <authorList>
            <person name="Corre E."/>
            <person name="Pelletier E."/>
            <person name="Niang G."/>
            <person name="Scheremetjew M."/>
            <person name="Finn R."/>
            <person name="Kale V."/>
            <person name="Holt S."/>
            <person name="Cochrane G."/>
            <person name="Meng A."/>
            <person name="Brown T."/>
            <person name="Cohen L."/>
        </authorList>
    </citation>
    <scope>NUCLEOTIDE SEQUENCE</scope>
    <source>
        <strain evidence="2">CCMP 2712</strain>
    </source>
</reference>
<feature type="region of interest" description="Disordered" evidence="1">
    <location>
        <begin position="42"/>
        <end position="62"/>
    </location>
</feature>
<feature type="region of interest" description="Disordered" evidence="1">
    <location>
        <begin position="74"/>
        <end position="125"/>
    </location>
</feature>
<name>A0A7S4NTQ9_GUITH</name>
<evidence type="ECO:0000313" key="2">
    <source>
        <dbReference type="EMBL" id="CAE2306878.1"/>
    </source>
</evidence>
<proteinExistence type="predicted"/>
<feature type="compositionally biased region" description="Basic and acidic residues" evidence="1">
    <location>
        <begin position="53"/>
        <end position="62"/>
    </location>
</feature>
<dbReference type="AlphaFoldDB" id="A0A7S4NTQ9"/>